<dbReference type="AlphaFoldDB" id="A0A0A9GVI8"/>
<reference evidence="1" key="1">
    <citation type="submission" date="2014-09" db="EMBL/GenBank/DDBJ databases">
        <authorList>
            <person name="Magalhaes I.L.F."/>
            <person name="Oliveira U."/>
            <person name="Santos F.R."/>
            <person name="Vidigal T.H.D.A."/>
            <person name="Brescovit A.D."/>
            <person name="Santos A.J."/>
        </authorList>
    </citation>
    <scope>NUCLEOTIDE SEQUENCE</scope>
    <source>
        <tissue evidence="1">Shoot tissue taken approximately 20 cm above the soil surface</tissue>
    </source>
</reference>
<sequence length="27" mass="2947">MKSARRTVQAEARLAAIVSRTSIACAW</sequence>
<dbReference type="EMBL" id="GBRH01168866">
    <property type="protein sequence ID" value="JAE29030.1"/>
    <property type="molecule type" value="Transcribed_RNA"/>
</dbReference>
<name>A0A0A9GVI8_ARUDO</name>
<proteinExistence type="predicted"/>
<protein>
    <submittedName>
        <fullName evidence="1">Uncharacterized protein</fullName>
    </submittedName>
</protein>
<accession>A0A0A9GVI8</accession>
<evidence type="ECO:0000313" key="1">
    <source>
        <dbReference type="EMBL" id="JAE29030.1"/>
    </source>
</evidence>
<organism evidence="1">
    <name type="scientific">Arundo donax</name>
    <name type="common">Giant reed</name>
    <name type="synonym">Donax arundinaceus</name>
    <dbReference type="NCBI Taxonomy" id="35708"/>
    <lineage>
        <taxon>Eukaryota</taxon>
        <taxon>Viridiplantae</taxon>
        <taxon>Streptophyta</taxon>
        <taxon>Embryophyta</taxon>
        <taxon>Tracheophyta</taxon>
        <taxon>Spermatophyta</taxon>
        <taxon>Magnoliopsida</taxon>
        <taxon>Liliopsida</taxon>
        <taxon>Poales</taxon>
        <taxon>Poaceae</taxon>
        <taxon>PACMAD clade</taxon>
        <taxon>Arundinoideae</taxon>
        <taxon>Arundineae</taxon>
        <taxon>Arundo</taxon>
    </lineage>
</organism>
<reference evidence="1" key="2">
    <citation type="journal article" date="2015" name="Data Brief">
        <title>Shoot transcriptome of the giant reed, Arundo donax.</title>
        <authorList>
            <person name="Barrero R.A."/>
            <person name="Guerrero F.D."/>
            <person name="Moolhuijzen P."/>
            <person name="Goolsby J.A."/>
            <person name="Tidwell J."/>
            <person name="Bellgard S.E."/>
            <person name="Bellgard M.I."/>
        </authorList>
    </citation>
    <scope>NUCLEOTIDE SEQUENCE</scope>
    <source>
        <tissue evidence="1">Shoot tissue taken approximately 20 cm above the soil surface</tissue>
    </source>
</reference>